<dbReference type="InterPro" id="IPR042173">
    <property type="entry name" value="RNase_J_2"/>
</dbReference>
<evidence type="ECO:0000259" key="7">
    <source>
        <dbReference type="SMART" id="SM00849"/>
    </source>
</evidence>
<organism evidence="8 9">
    <name type="scientific">Bigelowiella natans</name>
    <name type="common">Pedinomonas minutissima</name>
    <name type="synonym">Chlorarachnion sp. (strain CCMP621)</name>
    <dbReference type="NCBI Taxonomy" id="227086"/>
    <lineage>
        <taxon>Eukaryota</taxon>
        <taxon>Sar</taxon>
        <taxon>Rhizaria</taxon>
        <taxon>Cercozoa</taxon>
        <taxon>Chlorarachniophyceae</taxon>
        <taxon>Bigelowiella</taxon>
    </lineage>
</organism>
<keyword evidence="2" id="KW-0479">Metal-binding</keyword>
<evidence type="ECO:0000256" key="5">
    <source>
        <dbReference type="ARBA" id="ARBA00022839"/>
    </source>
</evidence>
<keyword evidence="4" id="KW-0862">Zinc</keyword>
<evidence type="ECO:0000313" key="9">
    <source>
        <dbReference type="Proteomes" id="UP000243425"/>
    </source>
</evidence>
<keyword evidence="5" id="KW-0269">Exonuclease</keyword>
<keyword evidence="6" id="KW-0694">RNA-binding</keyword>
<dbReference type="EMBL" id="DQ158857">
    <property type="protein sequence ID" value="ABA27302.1"/>
    <property type="molecule type" value="Genomic_DNA"/>
</dbReference>
<keyword evidence="1" id="KW-0540">Nuclease</keyword>
<protein>
    <submittedName>
        <fullName evidence="8">Regulator of transcription that contains myb domains</fullName>
    </submittedName>
</protein>
<keyword evidence="3" id="KW-0378">Hydrolase</keyword>
<dbReference type="CDD" id="cd07714">
    <property type="entry name" value="RNaseJ_MBL-fold"/>
    <property type="match status" value="1"/>
</dbReference>
<dbReference type="Gene3D" id="3.40.50.10710">
    <property type="entry name" value="Metallo-hydrolase/oxidoreductase"/>
    <property type="match status" value="1"/>
</dbReference>
<dbReference type="InterPro" id="IPR036866">
    <property type="entry name" value="RibonucZ/Hydroxyglut_hydro"/>
</dbReference>
<dbReference type="AlphaFoldDB" id="Q3LW64"/>
<dbReference type="GO" id="GO:0004527">
    <property type="term" value="F:exonuclease activity"/>
    <property type="evidence" value="ECO:0007669"/>
    <property type="project" value="UniProtKB-KW"/>
</dbReference>
<dbReference type="InterPro" id="IPR001279">
    <property type="entry name" value="Metallo-B-lactamas"/>
</dbReference>
<dbReference type="GO" id="GO:0003723">
    <property type="term" value="F:RNA binding"/>
    <property type="evidence" value="ECO:0007669"/>
    <property type="project" value="UniProtKB-KW"/>
</dbReference>
<dbReference type="InterPro" id="IPR055132">
    <property type="entry name" value="RNase_J_b_CASP"/>
</dbReference>
<dbReference type="GeneID" id="5788569"/>
<dbReference type="PANTHER" id="PTHR43694">
    <property type="entry name" value="RIBONUCLEASE J"/>
    <property type="match status" value="1"/>
</dbReference>
<evidence type="ECO:0000256" key="1">
    <source>
        <dbReference type="ARBA" id="ARBA00022722"/>
    </source>
</evidence>
<evidence type="ECO:0000256" key="6">
    <source>
        <dbReference type="ARBA" id="ARBA00022884"/>
    </source>
</evidence>
<feature type="domain" description="Metallo-beta-lactamase" evidence="7">
    <location>
        <begin position="85"/>
        <end position="282"/>
    </location>
</feature>
<dbReference type="SMART" id="SM00849">
    <property type="entry name" value="Lactamase_B"/>
    <property type="match status" value="1"/>
</dbReference>
<dbReference type="Proteomes" id="UP000243425">
    <property type="component" value="Nucleomorph 2"/>
</dbReference>
<proteinExistence type="predicted"/>
<evidence type="ECO:0000256" key="4">
    <source>
        <dbReference type="ARBA" id="ARBA00022833"/>
    </source>
</evidence>
<reference evidence="8 9" key="1">
    <citation type="journal article" date="2006" name="Proc. Natl. Acad. Sci. U.S.A.">
        <title>Complete nucleotide sequence of the chlorarachniophyte nucleomorph: nature's smallest nucleus.</title>
        <authorList>
            <person name="Gilson P.R."/>
            <person name="Su V."/>
            <person name="Slamovits C.H."/>
            <person name="Reith M.E."/>
            <person name="Keeling P.J."/>
            <person name="McFadden G.I."/>
        </authorList>
    </citation>
    <scope>NUCLEOTIDE SEQUENCE [LARGE SCALE GENOMIC DNA]</scope>
    <source>
        <strain evidence="9">CCMP621</strain>
    </source>
</reference>
<dbReference type="Pfam" id="PF07521">
    <property type="entry name" value="RMMBL"/>
    <property type="match status" value="1"/>
</dbReference>
<dbReference type="InterPro" id="IPR011108">
    <property type="entry name" value="RMMBL"/>
</dbReference>
<dbReference type="RefSeq" id="XP_001712914.1">
    <property type="nucleotide sequence ID" value="XM_001712862.1"/>
</dbReference>
<gene>
    <name evidence="8" type="primary">myb1</name>
</gene>
<dbReference type="Pfam" id="PF22505">
    <property type="entry name" value="RNase_J_b_CASP"/>
    <property type="match status" value="1"/>
</dbReference>
<evidence type="ECO:0000256" key="2">
    <source>
        <dbReference type="ARBA" id="ARBA00022723"/>
    </source>
</evidence>
<accession>Q3LW64</accession>
<name>Q3LW64_BIGNA</name>
<dbReference type="PANTHER" id="PTHR43694:SF1">
    <property type="entry name" value="RIBONUCLEASE J"/>
    <property type="match status" value="1"/>
</dbReference>
<geneLocation type="nucleomorph" evidence="8"/>
<sequence length="636" mass="71961">MKIEKTSNFAPINLLYKKKTSFNSRGIFLIIAFNNSSFNLIYKNNNKSYKSTRLNTILRKKNRVIEQVLDKDIIVVPLGGLGEIGMNCMLIGSKKRFILIDCGIMFTDLSHLGIQKVIPDINFLTHIQNLIEGLIITHGHEDHIGAINWVLPILRTDALVYTSRFVYNIISKRIDKQNYLFKKLFRIFDLKKRFQLGPFECEAFRVTHSIPDCCGFVIRSKYGLIVHTGDWKIDEFPLDGEKFDREFLESISKEKVLLMMSDSTNSLSHGRTASEKVVQDSLVSIITNPKIKGRIITTQFASNVFRLYSIKKAADISKKKICFLGTSLNSYLDASLLDGRAPFHPSELVQESELKNIDPDKIIIVTTGSQGEARSTLNLSSLDLSPRLSLNPYDTIIYSAKIIPGNDKKVVRMLNRISSHGCKIIYGNQAKIHTSGHAYEDELKEILKIVKPSYFLPVHGELISLNVHSSIALQNCGIKNTIVMRNGQVLSLESDNQNPLGFKLFNLSGEINLVNHYNTGSSILGSYADIGISDKIKISNEGIILISLEFVRIKESDTYVSFKSKLRISSRGIWIDRGKLNFIIKKLLFNILNKCRTNISIISLEQIISETMNYSCYKINRSNPEIIVYANELTNI</sequence>
<dbReference type="Gene3D" id="3.60.15.10">
    <property type="entry name" value="Ribonuclease Z/Hydroxyacylglutathione hydrolase-like"/>
    <property type="match status" value="1"/>
</dbReference>
<keyword evidence="8" id="KW-0542">Nucleomorph</keyword>
<dbReference type="Pfam" id="PF12706">
    <property type="entry name" value="Lactamase_B_2"/>
    <property type="match status" value="1"/>
</dbReference>
<dbReference type="SUPFAM" id="SSF56281">
    <property type="entry name" value="Metallo-hydrolase/oxidoreductase"/>
    <property type="match status" value="1"/>
</dbReference>
<evidence type="ECO:0000256" key="3">
    <source>
        <dbReference type="ARBA" id="ARBA00022801"/>
    </source>
</evidence>
<dbReference type="GO" id="GO:0046872">
    <property type="term" value="F:metal ion binding"/>
    <property type="evidence" value="ECO:0007669"/>
    <property type="project" value="UniProtKB-KW"/>
</dbReference>
<evidence type="ECO:0000313" key="8">
    <source>
        <dbReference type="EMBL" id="ABA27302.1"/>
    </source>
</evidence>